<dbReference type="EnsemblMetazoa" id="XM_038203707.1">
    <property type="protein sequence ID" value="XP_038059635.1"/>
    <property type="gene ID" value="LOC119730706"/>
</dbReference>
<evidence type="ECO:0000313" key="6">
    <source>
        <dbReference type="Proteomes" id="UP000887568"/>
    </source>
</evidence>
<reference evidence="5" key="1">
    <citation type="submission" date="2022-11" db="UniProtKB">
        <authorList>
            <consortium name="EnsemblMetazoa"/>
        </authorList>
    </citation>
    <scope>IDENTIFICATION</scope>
</reference>
<dbReference type="PROSITE" id="PS00067">
    <property type="entry name" value="3HCDH"/>
    <property type="match status" value="1"/>
</dbReference>
<dbReference type="RefSeq" id="XP_038059635.1">
    <property type="nucleotide sequence ID" value="XM_038203707.1"/>
</dbReference>
<dbReference type="InterPro" id="IPR006176">
    <property type="entry name" value="3-OHacyl-CoA_DH_NAD-bd"/>
</dbReference>
<proteinExistence type="inferred from homology"/>
<organism evidence="5 6">
    <name type="scientific">Patiria miniata</name>
    <name type="common">Bat star</name>
    <name type="synonym">Asterina miniata</name>
    <dbReference type="NCBI Taxonomy" id="46514"/>
    <lineage>
        <taxon>Eukaryota</taxon>
        <taxon>Metazoa</taxon>
        <taxon>Echinodermata</taxon>
        <taxon>Eleutherozoa</taxon>
        <taxon>Asterozoa</taxon>
        <taxon>Asteroidea</taxon>
        <taxon>Valvatacea</taxon>
        <taxon>Valvatida</taxon>
        <taxon>Asterinidae</taxon>
        <taxon>Patiria</taxon>
    </lineage>
</organism>
<dbReference type="GO" id="GO:0006631">
    <property type="term" value="P:fatty acid metabolic process"/>
    <property type="evidence" value="ECO:0007669"/>
    <property type="project" value="InterPro"/>
</dbReference>
<evidence type="ECO:0008006" key="7">
    <source>
        <dbReference type="Google" id="ProtNLM"/>
    </source>
</evidence>
<evidence type="ECO:0000259" key="4">
    <source>
        <dbReference type="Pfam" id="PF02737"/>
    </source>
</evidence>
<keyword evidence="6" id="KW-1185">Reference proteome</keyword>
<dbReference type="PANTHER" id="PTHR48075:SF1">
    <property type="entry name" value="LAMBDA-CRYSTALLIN HOMOLOG"/>
    <property type="match status" value="1"/>
</dbReference>
<dbReference type="Gene3D" id="1.10.1040.10">
    <property type="entry name" value="N-(1-d-carboxylethyl)-l-norvaline Dehydrogenase, domain 2"/>
    <property type="match status" value="1"/>
</dbReference>
<dbReference type="InterPro" id="IPR006180">
    <property type="entry name" value="3-OHacyl-CoA_DH_CS"/>
</dbReference>
<dbReference type="NCBIfam" id="NF004783">
    <property type="entry name" value="PRK06129.1"/>
    <property type="match status" value="1"/>
</dbReference>
<accession>A0A914A781</accession>
<comment type="similarity">
    <text evidence="1">Belongs to the 3-hydroxyacyl-CoA dehydrogenase family.</text>
</comment>
<evidence type="ECO:0000256" key="2">
    <source>
        <dbReference type="ARBA" id="ARBA00023002"/>
    </source>
</evidence>
<protein>
    <recommendedName>
        <fullName evidence="7">Lambda-crystallin homolog</fullName>
    </recommendedName>
</protein>
<dbReference type="GO" id="GO:0050104">
    <property type="term" value="F:L-gulonate 3-dehydrogenase activity"/>
    <property type="evidence" value="ECO:0007669"/>
    <property type="project" value="TreeGrafter"/>
</dbReference>
<dbReference type="InterPro" id="IPR008927">
    <property type="entry name" value="6-PGluconate_DH-like_C_sf"/>
</dbReference>
<dbReference type="Pfam" id="PF00725">
    <property type="entry name" value="3HCDH"/>
    <property type="match status" value="1"/>
</dbReference>
<feature type="domain" description="3-hydroxyacyl-CoA dehydrogenase NAD binding" evidence="4">
    <location>
        <begin position="22"/>
        <end position="202"/>
    </location>
</feature>
<dbReference type="PANTHER" id="PTHR48075">
    <property type="entry name" value="3-HYDROXYACYL-COA DEHYDROGENASE FAMILY PROTEIN"/>
    <property type="match status" value="1"/>
</dbReference>
<dbReference type="OMA" id="RDNCLTH"/>
<dbReference type="InterPro" id="IPR036291">
    <property type="entry name" value="NAD(P)-bd_dom_sf"/>
</dbReference>
<dbReference type="OrthoDB" id="2021159at2759"/>
<evidence type="ECO:0000259" key="3">
    <source>
        <dbReference type="Pfam" id="PF00725"/>
    </source>
</evidence>
<dbReference type="InterPro" id="IPR006108">
    <property type="entry name" value="3HC_DH_C"/>
</dbReference>
<dbReference type="AlphaFoldDB" id="A0A914A781"/>
<sequence>MNRSIKKKMESSNTIPVYGKGKIGIIGSGLIGRSWTLIFISAGYNVTIFDIEQSQLSGALVDIEKQLAELQKSGLLRGALTPEQQRALVSVTSDMKEAITGALHIQECVPENEDLKRKVFSEMEQYADDSTVLCSSTSCIVPSKFTDHLKRRSQCIVAHPVNPPYYCPLVEIIPSPWTEPSVVSRTRTLLEGVGQVPVTVKKEIDGFALNRLQYAIINEAWRLVADGVMSAEDVDKVFTAGLGMRYAFCGPFEVIHLNAEGTASYLERYGSTIQRVSSTFGPSPTFTGPAFDTIVQDNDANYPLDKLQEIRQWRDTRLVALAKLKKDLESQKPL</sequence>
<dbReference type="FunFam" id="3.40.50.720:FF:000356">
    <property type="entry name" value="Lambda-crystallin homolog"/>
    <property type="match status" value="1"/>
</dbReference>
<evidence type="ECO:0000256" key="1">
    <source>
        <dbReference type="ARBA" id="ARBA00009463"/>
    </source>
</evidence>
<dbReference type="SUPFAM" id="SSF51735">
    <property type="entry name" value="NAD(P)-binding Rossmann-fold domains"/>
    <property type="match status" value="1"/>
</dbReference>
<dbReference type="Pfam" id="PF02737">
    <property type="entry name" value="3HCDH_N"/>
    <property type="match status" value="1"/>
</dbReference>
<dbReference type="GeneID" id="119730706"/>
<dbReference type="GO" id="GO:0070403">
    <property type="term" value="F:NAD+ binding"/>
    <property type="evidence" value="ECO:0007669"/>
    <property type="project" value="InterPro"/>
</dbReference>
<name>A0A914A781_PATMI</name>
<keyword evidence="2" id="KW-0560">Oxidoreductase</keyword>
<evidence type="ECO:0000313" key="5">
    <source>
        <dbReference type="EnsemblMetazoa" id="XP_038059635.1"/>
    </source>
</evidence>
<dbReference type="Gene3D" id="3.40.50.720">
    <property type="entry name" value="NAD(P)-binding Rossmann-like Domain"/>
    <property type="match status" value="1"/>
</dbReference>
<feature type="domain" description="3-hydroxyacyl-CoA dehydrogenase C-terminal" evidence="3">
    <location>
        <begin position="206"/>
        <end position="267"/>
    </location>
</feature>
<dbReference type="Proteomes" id="UP000887568">
    <property type="component" value="Unplaced"/>
</dbReference>
<dbReference type="InterPro" id="IPR013328">
    <property type="entry name" value="6PGD_dom2"/>
</dbReference>
<dbReference type="SUPFAM" id="SSF48179">
    <property type="entry name" value="6-phosphogluconate dehydrogenase C-terminal domain-like"/>
    <property type="match status" value="1"/>
</dbReference>